<dbReference type="AlphaFoldDB" id="A0A8J4SNY7"/>
<comment type="caution">
    <text evidence="2">The sequence shown here is derived from an EMBL/GenBank/DDBJ whole genome shotgun (WGS) entry which is preliminary data.</text>
</comment>
<organism evidence="2 3">
    <name type="scientific">Paragonimus heterotremus</name>
    <dbReference type="NCBI Taxonomy" id="100268"/>
    <lineage>
        <taxon>Eukaryota</taxon>
        <taxon>Metazoa</taxon>
        <taxon>Spiralia</taxon>
        <taxon>Lophotrochozoa</taxon>
        <taxon>Platyhelminthes</taxon>
        <taxon>Trematoda</taxon>
        <taxon>Digenea</taxon>
        <taxon>Plagiorchiida</taxon>
        <taxon>Troglotremata</taxon>
        <taxon>Troglotrematidae</taxon>
        <taxon>Paragonimus</taxon>
    </lineage>
</organism>
<dbReference type="Proteomes" id="UP000748531">
    <property type="component" value="Unassembled WGS sequence"/>
</dbReference>
<evidence type="ECO:0000256" key="1">
    <source>
        <dbReference type="SAM" id="Coils"/>
    </source>
</evidence>
<accession>A0A8J4SNY7</accession>
<reference evidence="2" key="1">
    <citation type="submission" date="2019-05" db="EMBL/GenBank/DDBJ databases">
        <title>Annotation for the trematode Paragonimus heterotremus.</title>
        <authorList>
            <person name="Choi Y.-J."/>
        </authorList>
    </citation>
    <scope>NUCLEOTIDE SEQUENCE</scope>
    <source>
        <strain evidence="2">LC</strain>
    </source>
</reference>
<evidence type="ECO:0000313" key="2">
    <source>
        <dbReference type="EMBL" id="KAF5395081.1"/>
    </source>
</evidence>
<keyword evidence="1" id="KW-0175">Coiled coil</keyword>
<sequence length="294" mass="33741">MPHLGFDWFNLLVLTTNSHHQNARVLKENALVREKVDRQLGYTMQLEAELARARSANSRLELGLQELVQQSAANTQAYALEKTALQETKDRALSAAQFENEKLQSSLNAATQEAQAIASELNHTKRKLLDQKNNLKYWREQAELNTNLLHEKDAKINQLKQELENCYRDCEHQTHSLSVLKVEQKTAITTYEEKLFQLQAGYERKHQEATIMARNVSQLQEQLGQERKVCETSRKELATLRGMLVTAREEIIKRSTNEERLEEVVTQLQLQLDQTLSHKTAAETASKSALHEVI</sequence>
<proteinExistence type="predicted"/>
<keyword evidence="3" id="KW-1185">Reference proteome</keyword>
<name>A0A8J4SNY7_9TREM</name>
<evidence type="ECO:0000313" key="3">
    <source>
        <dbReference type="Proteomes" id="UP000748531"/>
    </source>
</evidence>
<protein>
    <submittedName>
        <fullName evidence="2">Uncharacterized protein</fullName>
    </submittedName>
</protein>
<dbReference type="OrthoDB" id="6268628at2759"/>
<dbReference type="EMBL" id="LUCH01017337">
    <property type="protein sequence ID" value="KAF5395081.1"/>
    <property type="molecule type" value="Genomic_DNA"/>
</dbReference>
<gene>
    <name evidence="2" type="ORF">PHET_08091</name>
</gene>
<feature type="coiled-coil region" evidence="1">
    <location>
        <begin position="50"/>
        <end position="169"/>
    </location>
</feature>